<name>A0A9N9ZZY6_BEMTA</name>
<organism evidence="1 2">
    <name type="scientific">Bemisia tabaci</name>
    <name type="common">Sweetpotato whitefly</name>
    <name type="synonym">Aleurodes tabaci</name>
    <dbReference type="NCBI Taxonomy" id="7038"/>
    <lineage>
        <taxon>Eukaryota</taxon>
        <taxon>Metazoa</taxon>
        <taxon>Ecdysozoa</taxon>
        <taxon>Arthropoda</taxon>
        <taxon>Hexapoda</taxon>
        <taxon>Insecta</taxon>
        <taxon>Pterygota</taxon>
        <taxon>Neoptera</taxon>
        <taxon>Paraneoptera</taxon>
        <taxon>Hemiptera</taxon>
        <taxon>Sternorrhyncha</taxon>
        <taxon>Aleyrodoidea</taxon>
        <taxon>Aleyrodidae</taxon>
        <taxon>Aleyrodinae</taxon>
        <taxon>Bemisia</taxon>
    </lineage>
</organism>
<dbReference type="PANTHER" id="PTHR31511">
    <property type="entry name" value="PROTEIN CBG23764"/>
    <property type="match status" value="1"/>
</dbReference>
<dbReference type="EMBL" id="OU963862">
    <property type="protein sequence ID" value="CAH0381434.1"/>
    <property type="molecule type" value="Genomic_DNA"/>
</dbReference>
<protein>
    <submittedName>
        <fullName evidence="1">Uncharacterized protein</fullName>
    </submittedName>
</protein>
<sequence>MNNVRKNLFNRYDFLRLRFPTSINDIVKFKRRNNVSVSVFGLRESFVSNKKKYTVYPIKVADPGREDHTDLLCLSTPVPLSYHYCWISNIEQLVRKQLTKHQHPIYICKKRFTYKYSMELLSQYKLLCSLVSKDSFLASFPDERYLKFKNHHTAIKHNYVIYAQFEAYLEQTHGNSEHPASAYRRHISNSYAYLLVTDDPEFKMTEPKLNRGEEAHIKFLDDIITLVERISRSYNDKEGKNNHDI</sequence>
<keyword evidence="2" id="KW-1185">Reference proteome</keyword>
<dbReference type="Proteomes" id="UP001152759">
    <property type="component" value="Chromosome 1"/>
</dbReference>
<accession>A0A9N9ZZY6</accession>
<dbReference type="PANTHER" id="PTHR31511:SF12">
    <property type="entry name" value="RHO TERMINATION FACTOR N-TERMINAL DOMAIN-CONTAINING PROTEIN"/>
    <property type="match status" value="1"/>
</dbReference>
<evidence type="ECO:0000313" key="2">
    <source>
        <dbReference type="Proteomes" id="UP001152759"/>
    </source>
</evidence>
<reference evidence="1" key="1">
    <citation type="submission" date="2021-12" db="EMBL/GenBank/DDBJ databases">
        <authorList>
            <person name="King R."/>
        </authorList>
    </citation>
    <scope>NUCLEOTIDE SEQUENCE</scope>
</reference>
<gene>
    <name evidence="1" type="ORF">BEMITA_LOCUS1087</name>
</gene>
<evidence type="ECO:0000313" key="1">
    <source>
        <dbReference type="EMBL" id="CAH0381434.1"/>
    </source>
</evidence>
<dbReference type="AlphaFoldDB" id="A0A9N9ZZY6"/>
<proteinExistence type="predicted"/>